<feature type="compositionally biased region" description="Low complexity" evidence="2">
    <location>
        <begin position="590"/>
        <end position="606"/>
    </location>
</feature>
<proteinExistence type="predicted"/>
<feature type="region of interest" description="Disordered" evidence="2">
    <location>
        <begin position="646"/>
        <end position="702"/>
    </location>
</feature>
<dbReference type="Gene3D" id="3.60.40.10">
    <property type="entry name" value="PPM-type phosphatase domain"/>
    <property type="match status" value="1"/>
</dbReference>
<reference evidence="4" key="1">
    <citation type="submission" date="2023-07" db="EMBL/GenBank/DDBJ databases">
        <title>Functional and genomic diversity of the sorghum phyllosphere microbiome.</title>
        <authorList>
            <person name="Shade A."/>
        </authorList>
    </citation>
    <scope>NUCLEOTIDE SEQUENCE</scope>
    <source>
        <strain evidence="4">SORGH_AS_1067</strain>
    </source>
</reference>
<dbReference type="InterPro" id="IPR036457">
    <property type="entry name" value="PPM-type-like_dom_sf"/>
</dbReference>
<evidence type="ECO:0000256" key="1">
    <source>
        <dbReference type="ARBA" id="ARBA00022801"/>
    </source>
</evidence>
<dbReference type="SMART" id="SM00331">
    <property type="entry name" value="PP2C_SIG"/>
    <property type="match status" value="1"/>
</dbReference>
<gene>
    <name evidence="4" type="ORF">QE405_003975</name>
</gene>
<evidence type="ECO:0000256" key="2">
    <source>
        <dbReference type="SAM" id="MobiDB-lite"/>
    </source>
</evidence>
<sequence>MEPPVGVARRASPTVVVRWHVRGAMFPPVKGWEGASPALRAHYEAIDWATTSLGATASWTPALRAATRTVLDTQFPAVLMWGPDFLMVYNDAYAELIGEKHPAALGAAASKVFAEAWDHIGPLLEGVRSGGGACFYEDELVPLDRHGFLEECYFTFSYSPVRNEEREIEGVLDIASETTAKVIGQRRAEALSRLSDVLATVETKQDLRRLSLYLLRDLVRDLPAVDIRIPELPEEAPIAHSGSTPPALPSAPGTPMSGTSLFVEETPGGRVVWQPLTSFPRPGRPLPTLVCGISDQLPFDKDYRTFLRLVAASLTQALTRIDLLEAERDVAAAQRQMSVALQQALLTPPMEPDHLQIAVRYTPATDVAQIGGDWHDAFQQPDGALVLSIGDVAGHDLEAAAAMAQLRNLARGIAVATDQSPARILEHLDRTMEILRVETMATAVFARVEQTPEQKAAGLRSLRWSRAGHLPPVLLRPDGTAELLDEGGETILGVYRDVARTDLTVELAPETTVVFYTDGLIERRGIPLDISIEYLRSEISGLQHLDPEALCDHLLAHLRRPRPGRRHRPHGPTGAHGVDHPGHGTAPSPVRRSALSTRRSSSRLVSGPTGPMPSSPRHPRGLIARATLPVEVRGPAVERCRACVSAAPRGTPGGTPRRRARRASPVPSRGSCAGSRRSPAAAAPRHRRSAGTPSSTRGTPAP</sequence>
<evidence type="ECO:0000259" key="3">
    <source>
        <dbReference type="SMART" id="SM00331"/>
    </source>
</evidence>
<keyword evidence="1" id="KW-0378">Hydrolase</keyword>
<dbReference type="Gene3D" id="3.30.450.20">
    <property type="entry name" value="PAS domain"/>
    <property type="match status" value="1"/>
</dbReference>
<organism evidence="4 5">
    <name type="scientific">Nocardioides zeae</name>
    <dbReference type="NCBI Taxonomy" id="1457234"/>
    <lineage>
        <taxon>Bacteria</taxon>
        <taxon>Bacillati</taxon>
        <taxon>Actinomycetota</taxon>
        <taxon>Actinomycetes</taxon>
        <taxon>Propionibacteriales</taxon>
        <taxon>Nocardioidaceae</taxon>
        <taxon>Nocardioides</taxon>
    </lineage>
</organism>
<dbReference type="Proteomes" id="UP001239215">
    <property type="component" value="Unassembled WGS sequence"/>
</dbReference>
<feature type="compositionally biased region" description="Low complexity" evidence="2">
    <location>
        <begin position="663"/>
        <end position="683"/>
    </location>
</feature>
<protein>
    <recommendedName>
        <fullName evidence="3">PPM-type phosphatase domain-containing protein</fullName>
    </recommendedName>
</protein>
<dbReference type="Pfam" id="PF07228">
    <property type="entry name" value="SpoIIE"/>
    <property type="match status" value="1"/>
</dbReference>
<feature type="compositionally biased region" description="Polar residues" evidence="2">
    <location>
        <begin position="692"/>
        <end position="702"/>
    </location>
</feature>
<feature type="domain" description="PPM-type phosphatase" evidence="3">
    <location>
        <begin position="352"/>
        <end position="566"/>
    </location>
</feature>
<dbReference type="InterPro" id="IPR052016">
    <property type="entry name" value="Bact_Sigma-Reg"/>
</dbReference>
<evidence type="ECO:0000313" key="5">
    <source>
        <dbReference type="Proteomes" id="UP001239215"/>
    </source>
</evidence>
<feature type="region of interest" description="Disordered" evidence="2">
    <location>
        <begin position="561"/>
        <end position="621"/>
    </location>
</feature>
<dbReference type="GO" id="GO:0016791">
    <property type="term" value="F:phosphatase activity"/>
    <property type="evidence" value="ECO:0007669"/>
    <property type="project" value="TreeGrafter"/>
</dbReference>
<dbReference type="AlphaFoldDB" id="A0AAJ1U963"/>
<dbReference type="InterPro" id="IPR001932">
    <property type="entry name" value="PPM-type_phosphatase-like_dom"/>
</dbReference>
<comment type="caution">
    <text evidence="4">The sequence shown here is derived from an EMBL/GenBank/DDBJ whole genome shotgun (WGS) entry which is preliminary data.</text>
</comment>
<name>A0AAJ1U963_9ACTN</name>
<accession>A0AAJ1U963</accession>
<feature type="region of interest" description="Disordered" evidence="2">
    <location>
        <begin position="236"/>
        <end position="255"/>
    </location>
</feature>
<evidence type="ECO:0000313" key="4">
    <source>
        <dbReference type="EMBL" id="MDQ1106691.1"/>
    </source>
</evidence>
<dbReference type="EMBL" id="JAUTAN010000001">
    <property type="protein sequence ID" value="MDQ1106691.1"/>
    <property type="molecule type" value="Genomic_DNA"/>
</dbReference>
<dbReference type="PANTHER" id="PTHR43156:SF2">
    <property type="entry name" value="STAGE II SPORULATION PROTEIN E"/>
    <property type="match status" value="1"/>
</dbReference>
<dbReference type="PANTHER" id="PTHR43156">
    <property type="entry name" value="STAGE II SPORULATION PROTEIN E-RELATED"/>
    <property type="match status" value="1"/>
</dbReference>
<feature type="compositionally biased region" description="Basic residues" evidence="2">
    <location>
        <begin position="561"/>
        <end position="570"/>
    </location>
</feature>